<reference evidence="2" key="1">
    <citation type="journal article" date="2020" name="BMC Genomics">
        <title>Correction to: Identification and distribution of gene clusters required for synthesis of sphingolipid metabolism inhibitors in diverse species of the filamentous fungus Fusarium.</title>
        <authorList>
            <person name="Kim H.S."/>
            <person name="Lohmar J.M."/>
            <person name="Busman M."/>
            <person name="Brown D.W."/>
            <person name="Naumann T.A."/>
            <person name="Divon H.H."/>
            <person name="Lysoe E."/>
            <person name="Uhlig S."/>
            <person name="Proctor R.H."/>
        </authorList>
    </citation>
    <scope>NUCLEOTIDE SEQUENCE</scope>
    <source>
        <strain evidence="2">NRRL 22465</strain>
    </source>
</reference>
<evidence type="ECO:0000313" key="3">
    <source>
        <dbReference type="Proteomes" id="UP000635477"/>
    </source>
</evidence>
<feature type="compositionally biased region" description="Polar residues" evidence="1">
    <location>
        <begin position="491"/>
        <end position="500"/>
    </location>
</feature>
<dbReference type="OrthoDB" id="5081713at2759"/>
<feature type="region of interest" description="Disordered" evidence="1">
    <location>
        <begin position="472"/>
        <end position="519"/>
    </location>
</feature>
<feature type="compositionally biased region" description="Low complexity" evidence="1">
    <location>
        <begin position="576"/>
        <end position="591"/>
    </location>
</feature>
<dbReference type="Proteomes" id="UP000635477">
    <property type="component" value="Unassembled WGS sequence"/>
</dbReference>
<dbReference type="AlphaFoldDB" id="A0A8H4UEU2"/>
<evidence type="ECO:0000256" key="1">
    <source>
        <dbReference type="SAM" id="MobiDB-lite"/>
    </source>
</evidence>
<evidence type="ECO:0000313" key="2">
    <source>
        <dbReference type="EMBL" id="KAF4975095.1"/>
    </source>
</evidence>
<dbReference type="EMBL" id="JABEYC010000675">
    <property type="protein sequence ID" value="KAF4975095.1"/>
    <property type="molecule type" value="Genomic_DNA"/>
</dbReference>
<protein>
    <submittedName>
        <fullName evidence="2">Uncharacterized protein</fullName>
    </submittedName>
</protein>
<reference evidence="2" key="2">
    <citation type="submission" date="2020-05" db="EMBL/GenBank/DDBJ databases">
        <authorList>
            <person name="Kim H.-S."/>
            <person name="Proctor R.H."/>
            <person name="Brown D.W."/>
        </authorList>
    </citation>
    <scope>NUCLEOTIDE SEQUENCE</scope>
    <source>
        <strain evidence="2">NRRL 22465</strain>
    </source>
</reference>
<sequence length="711" mass="79160">MWDRWELGKKSIFYDEDIRGTAIPAALYPTHVEALRRCMLDFSCATLGSQDEAGVELDLARAHHGNPGADPTLAAAHKTLNKATTIHQGGYSEKRWEAFFHAQFFEPLAYGVSVSKGDPRRVSRCNYYYDAFRAETNELWDLFSGGADELSDLSGFERIKCPKPDHAFYLPIYHLDAEPRIPRISEPEGRQWNQALGHPIVDSFSWSTLKELFAFGLRPTPFRVFHKPPVEAGLNCYPWLLVEHKKESASEAEKTASCQAANGGACAIKLNQITARYAVELPDDAHIPPIPTVTTVGSHVKIWIMYFAKDFHAPCSAHYWHDVTWKRRKRGYVMRAIWEGDMTKLVDIIKFQMILENTHTWAMRVFKPLMSSYIDQWKHVHSHSGISTAKEALSRRQETIEQCRAIVPMVQSVLDSHSTLELNDSKHIHVTPLLLGLLVQQICSSERQVLAGEVDRIVAERLKALNLRSEESFPQRTTIETQDRSQRRRTSVASDQSSLPSPGPTVDNDDPDDGDYEGSQATWAFSAHQLVAETSSDESEFRRRTRSNPQRVLTPTALPYRPSPVADVPGTPDAYSGGSTSLSGSPTMGTSDTSPPGPARSTDRFSFNSPIRAGGSTRKLAKSPRQPPSPGASKGKIPSVLFAPTSSKWPPGKLFPQWPSSPAPPTMDITKWKLASGPLDKQSPKPRRSTESDGGSEKMSSPDPMDDSRES</sequence>
<keyword evidence="3" id="KW-1185">Reference proteome</keyword>
<name>A0A8H4UEU2_9HYPO</name>
<organism evidence="2 3">
    <name type="scientific">Fusarium zealandicum</name>
    <dbReference type="NCBI Taxonomy" id="1053134"/>
    <lineage>
        <taxon>Eukaryota</taxon>
        <taxon>Fungi</taxon>
        <taxon>Dikarya</taxon>
        <taxon>Ascomycota</taxon>
        <taxon>Pezizomycotina</taxon>
        <taxon>Sordariomycetes</taxon>
        <taxon>Hypocreomycetidae</taxon>
        <taxon>Hypocreales</taxon>
        <taxon>Nectriaceae</taxon>
        <taxon>Fusarium</taxon>
        <taxon>Fusarium staphyleae species complex</taxon>
    </lineage>
</organism>
<gene>
    <name evidence="2" type="ORF">FZEAL_8074</name>
</gene>
<comment type="caution">
    <text evidence="2">The sequence shown here is derived from an EMBL/GenBank/DDBJ whole genome shotgun (WGS) entry which is preliminary data.</text>
</comment>
<accession>A0A8H4UEU2</accession>
<proteinExistence type="predicted"/>
<feature type="region of interest" description="Disordered" evidence="1">
    <location>
        <begin position="531"/>
        <end position="711"/>
    </location>
</feature>
<feature type="compositionally biased region" description="Acidic residues" evidence="1">
    <location>
        <begin position="507"/>
        <end position="516"/>
    </location>
</feature>